<reference evidence="3 4" key="1">
    <citation type="journal article" date="2015" name="Genome Biol.">
        <title>Comparative genomics of Steinernema reveals deeply conserved gene regulatory networks.</title>
        <authorList>
            <person name="Dillman A.R."/>
            <person name="Macchietto M."/>
            <person name="Porter C.F."/>
            <person name="Rogers A."/>
            <person name="Williams B."/>
            <person name="Antoshechkin I."/>
            <person name="Lee M.M."/>
            <person name="Goodwin Z."/>
            <person name="Lu X."/>
            <person name="Lewis E.E."/>
            <person name="Goodrich-Blair H."/>
            <person name="Stock S.P."/>
            <person name="Adams B.J."/>
            <person name="Sternberg P.W."/>
            <person name="Mortazavi A."/>
        </authorList>
    </citation>
    <scope>NUCLEOTIDE SEQUENCE [LARGE SCALE GENOMIC DNA]</scope>
    <source>
        <strain evidence="3 4">ALL</strain>
    </source>
</reference>
<feature type="region of interest" description="Disordered" evidence="2">
    <location>
        <begin position="170"/>
        <end position="216"/>
    </location>
</feature>
<protein>
    <submittedName>
        <fullName evidence="3">Uncharacterized protein</fullName>
    </submittedName>
</protein>
<evidence type="ECO:0000256" key="2">
    <source>
        <dbReference type="SAM" id="MobiDB-lite"/>
    </source>
</evidence>
<keyword evidence="1" id="KW-0175">Coiled coil</keyword>
<feature type="coiled-coil region" evidence="1">
    <location>
        <begin position="15"/>
        <end position="108"/>
    </location>
</feature>
<keyword evidence="4" id="KW-1185">Reference proteome</keyword>
<evidence type="ECO:0000313" key="4">
    <source>
        <dbReference type="Proteomes" id="UP000298663"/>
    </source>
</evidence>
<organism evidence="3 4">
    <name type="scientific">Steinernema carpocapsae</name>
    <name type="common">Entomopathogenic nematode</name>
    <dbReference type="NCBI Taxonomy" id="34508"/>
    <lineage>
        <taxon>Eukaryota</taxon>
        <taxon>Metazoa</taxon>
        <taxon>Ecdysozoa</taxon>
        <taxon>Nematoda</taxon>
        <taxon>Chromadorea</taxon>
        <taxon>Rhabditida</taxon>
        <taxon>Tylenchina</taxon>
        <taxon>Panagrolaimomorpha</taxon>
        <taxon>Strongyloidoidea</taxon>
        <taxon>Steinernematidae</taxon>
        <taxon>Steinernema</taxon>
    </lineage>
</organism>
<feature type="compositionally biased region" description="Polar residues" evidence="2">
    <location>
        <begin position="203"/>
        <end position="216"/>
    </location>
</feature>
<dbReference type="Proteomes" id="UP000298663">
    <property type="component" value="Unassembled WGS sequence"/>
</dbReference>
<evidence type="ECO:0000313" key="3">
    <source>
        <dbReference type="EMBL" id="TKR65331.1"/>
    </source>
</evidence>
<dbReference type="AlphaFoldDB" id="A0A4U5M8P6"/>
<proteinExistence type="predicted"/>
<evidence type="ECO:0000256" key="1">
    <source>
        <dbReference type="SAM" id="Coils"/>
    </source>
</evidence>
<comment type="caution">
    <text evidence="3">The sequence shown here is derived from an EMBL/GenBank/DDBJ whole genome shotgun (WGS) entry which is preliminary data.</text>
</comment>
<reference evidence="3 4" key="2">
    <citation type="journal article" date="2019" name="G3 (Bethesda)">
        <title>Hybrid Assembly of the Genome of the Entomopathogenic Nematode Steinernema carpocapsae Identifies the X-Chromosome.</title>
        <authorList>
            <person name="Serra L."/>
            <person name="Macchietto M."/>
            <person name="Macias-Munoz A."/>
            <person name="McGill C.J."/>
            <person name="Rodriguez I.M."/>
            <person name="Rodriguez B."/>
            <person name="Murad R."/>
            <person name="Mortazavi A."/>
        </authorList>
    </citation>
    <scope>NUCLEOTIDE SEQUENCE [LARGE SCALE GENOMIC DNA]</scope>
    <source>
        <strain evidence="3 4">ALL</strain>
    </source>
</reference>
<gene>
    <name evidence="3" type="ORF">L596_025749</name>
</gene>
<accession>A0A4U5M8P6</accession>
<sequence>MDSCDPIRLLLLKQNATMLELLASENAKIQKLSQEVADAKAENDALRTKNQKCNAEIEEYSNLYFSLNTEHMELTNKYETLNSAYETLQKRNEELENKNAQDEKLEEGEIASTKEEQHDNLKAVLEKNLYRNQNILEERAIFKPRQIVRSPPRTIEEIFEEGGSLFKPFLKSKRRMSSSSTSSSPCGPPAKKAPTTDSEEETTQPLFNDSVVDSVS</sequence>
<dbReference type="EMBL" id="AZBU02000009">
    <property type="protein sequence ID" value="TKR65331.1"/>
    <property type="molecule type" value="Genomic_DNA"/>
</dbReference>
<name>A0A4U5M8P6_STECR</name>